<dbReference type="GO" id="GO:0005829">
    <property type="term" value="C:cytosol"/>
    <property type="evidence" value="ECO:0007669"/>
    <property type="project" value="TreeGrafter"/>
</dbReference>
<dbReference type="InterPro" id="IPR001303">
    <property type="entry name" value="Aldolase_II/adducin_N"/>
</dbReference>
<reference evidence="4 5" key="1">
    <citation type="submission" date="2018-03" db="EMBL/GenBank/DDBJ databases">
        <title>Genomic Encyclopedia of Type Strains, Phase III (KMG-III): the genomes of soil and plant-associated and newly described type strains.</title>
        <authorList>
            <person name="Whitman W."/>
        </authorList>
    </citation>
    <scope>NUCLEOTIDE SEQUENCE [LARGE SCALE GENOMIC DNA]</scope>
    <source>
        <strain evidence="4 5">CGMCC 1.9313</strain>
    </source>
</reference>
<dbReference type="SUPFAM" id="SSF53639">
    <property type="entry name" value="AraD/HMP-PK domain-like"/>
    <property type="match status" value="2"/>
</dbReference>
<gene>
    <name evidence="4" type="ORF">B0I27_103447</name>
</gene>
<dbReference type="InterPro" id="IPR050197">
    <property type="entry name" value="Aldolase_class_II_sugar_metab"/>
</dbReference>
<dbReference type="InterPro" id="IPR036409">
    <property type="entry name" value="Aldolase_II/adducin_N_sf"/>
</dbReference>
<accession>A0A2T0U7T6</accession>
<dbReference type="EMBL" id="PVTH01000003">
    <property type="protein sequence ID" value="PRY53974.1"/>
    <property type="molecule type" value="Genomic_DNA"/>
</dbReference>
<name>A0A2T0U7T6_9SPHI</name>
<feature type="domain" description="Class II aldolase/adducin N-terminal" evidence="3">
    <location>
        <begin position="14"/>
        <end position="190"/>
    </location>
</feature>
<evidence type="ECO:0000313" key="5">
    <source>
        <dbReference type="Proteomes" id="UP000238034"/>
    </source>
</evidence>
<dbReference type="GO" id="GO:0046872">
    <property type="term" value="F:metal ion binding"/>
    <property type="evidence" value="ECO:0007669"/>
    <property type="project" value="UniProtKB-KW"/>
</dbReference>
<dbReference type="OrthoDB" id="9784634at2"/>
<protein>
    <submittedName>
        <fullName evidence="4">L-fuculose-phosphate aldolase</fullName>
    </submittedName>
</protein>
<keyword evidence="2" id="KW-0456">Lyase</keyword>
<dbReference type="GO" id="GO:0016832">
    <property type="term" value="F:aldehyde-lyase activity"/>
    <property type="evidence" value="ECO:0007669"/>
    <property type="project" value="TreeGrafter"/>
</dbReference>
<sequence length="433" mass="48298">MNEVLDTRLMHPRDQITMVMTRIYRRGLTTTSGGNISIIDDNGDIWISPSAVDKGSLQPTDIVCIKKDGTIVGRHKPSSEHPFHRAIYQIRPDIKAIIHAHPPALVSFSIARTIPDTNIISQAKHVCGPIGYAEYELPGSEALGSKIAKEFTRGYNAVIMENHGTVVGGSDLVDTFQRFETLEFSARTILYGNSVGKPAYLNDDEINAFENQIPALLPEMDETVYSSAEREKRAEICKIVHRACTQGLMISSYGTISTRVDEDTFLITPTNVPRWDMVPEDIVQIKNGKREKGKVPSRSTYLHQDIYEKHPEINSIILTQSPYLMAFSVTGASFNVRTIPESWIFLQDVHTLDFGVQFNGRTEIPDMVSKSNPAVLVKNDCVVVTGNQLLQTFDYLEVAEFSAKSLVMCSSLGSMVPISNEQVEELRKAFIKE</sequence>
<evidence type="ECO:0000259" key="3">
    <source>
        <dbReference type="SMART" id="SM01007"/>
    </source>
</evidence>
<dbReference type="PANTHER" id="PTHR22789:SF0">
    <property type="entry name" value="3-OXO-TETRONATE 4-PHOSPHATE DECARBOXYLASE-RELATED"/>
    <property type="match status" value="1"/>
</dbReference>
<dbReference type="PANTHER" id="PTHR22789">
    <property type="entry name" value="FUCULOSE PHOSPHATE ALDOLASE"/>
    <property type="match status" value="1"/>
</dbReference>
<organism evidence="4 5">
    <name type="scientific">Arcticibacter pallidicorallinus</name>
    <dbReference type="NCBI Taxonomy" id="1259464"/>
    <lineage>
        <taxon>Bacteria</taxon>
        <taxon>Pseudomonadati</taxon>
        <taxon>Bacteroidota</taxon>
        <taxon>Sphingobacteriia</taxon>
        <taxon>Sphingobacteriales</taxon>
        <taxon>Sphingobacteriaceae</taxon>
        <taxon>Arcticibacter</taxon>
    </lineage>
</organism>
<evidence type="ECO:0000256" key="2">
    <source>
        <dbReference type="ARBA" id="ARBA00023239"/>
    </source>
</evidence>
<keyword evidence="1" id="KW-0479">Metal-binding</keyword>
<evidence type="ECO:0000313" key="4">
    <source>
        <dbReference type="EMBL" id="PRY53974.1"/>
    </source>
</evidence>
<dbReference type="Proteomes" id="UP000238034">
    <property type="component" value="Unassembled WGS sequence"/>
</dbReference>
<dbReference type="RefSeq" id="WP_106292547.1">
    <property type="nucleotide sequence ID" value="NZ_PVTH01000003.1"/>
</dbReference>
<proteinExistence type="predicted"/>
<dbReference type="SMART" id="SM01007">
    <property type="entry name" value="Aldolase_II"/>
    <property type="match status" value="2"/>
</dbReference>
<dbReference type="GO" id="GO:0019323">
    <property type="term" value="P:pentose catabolic process"/>
    <property type="evidence" value="ECO:0007669"/>
    <property type="project" value="TreeGrafter"/>
</dbReference>
<evidence type="ECO:0000256" key="1">
    <source>
        <dbReference type="ARBA" id="ARBA00022723"/>
    </source>
</evidence>
<keyword evidence="5" id="KW-1185">Reference proteome</keyword>
<dbReference type="AlphaFoldDB" id="A0A2T0U7T6"/>
<dbReference type="Pfam" id="PF00596">
    <property type="entry name" value="Aldolase_II"/>
    <property type="match status" value="2"/>
</dbReference>
<feature type="domain" description="Class II aldolase/adducin N-terminal" evidence="3">
    <location>
        <begin position="234"/>
        <end position="407"/>
    </location>
</feature>
<dbReference type="Gene3D" id="3.40.225.10">
    <property type="entry name" value="Class II aldolase/adducin N-terminal domain"/>
    <property type="match status" value="2"/>
</dbReference>
<comment type="caution">
    <text evidence="4">The sequence shown here is derived from an EMBL/GenBank/DDBJ whole genome shotgun (WGS) entry which is preliminary data.</text>
</comment>